<reference evidence="2" key="2">
    <citation type="submission" date="2021-04" db="EMBL/GenBank/DDBJ databases">
        <title>Taxonomy of Flavobacteriaceae bacterium ZY171143.</title>
        <authorList>
            <person name="Li F."/>
        </authorList>
    </citation>
    <scope>NUCLEOTIDE SEQUENCE [LARGE SCALE GENOMIC DNA]</scope>
    <source>
        <strain evidence="2">ZY171143</strain>
    </source>
</reference>
<dbReference type="EMBL" id="CP072842">
    <property type="protein sequence ID" value="QTV05406.1"/>
    <property type="molecule type" value="Genomic_DNA"/>
</dbReference>
<reference evidence="1 2" key="1">
    <citation type="journal article" date="2021" name="Int. J. Syst. Evol. Microbiol.">
        <title>Faecalibacter bovis sp. nov., isolated from cow faeces.</title>
        <authorList>
            <person name="Li F."/>
            <person name="Zhao W."/>
            <person name="Hong Q."/>
            <person name="Shao Q."/>
            <person name="Song J."/>
            <person name="Yang S."/>
        </authorList>
    </citation>
    <scope>NUCLEOTIDE SEQUENCE [LARGE SCALE GENOMIC DNA]</scope>
    <source>
        <strain evidence="1 2">ZY171143</strain>
    </source>
</reference>
<dbReference type="InterPro" id="IPR032774">
    <property type="entry name" value="WG_beta_rep"/>
</dbReference>
<sequence length="269" mass="30837">MKIIPKDVDQFDSLIHGDETTFDQLTTFDRNGLAPVSKDNIFGLINSSGDVIIPFEYDSIVMSTVNAYSVSKNGKWGFITKSNQILIPIEYDLTSDFIENVCAVKKDGKWGFIDLLNSIIIPFDYEGCTDFRCGIAGVVKNDKWGVINKKNELILDYQYEYLTPVDENFLTFGKASDFKVDRPDILAYFPYFLNPDNYLMKFGLITIDNKVILDAISELPILESFDGKPVIRQNYQLGYLKDKQEFIPFEQFKIDPYEEKILKQIGVMI</sequence>
<accession>A0ABX7XBX0</accession>
<dbReference type="PANTHER" id="PTHR37841">
    <property type="entry name" value="GLR2918 PROTEIN"/>
    <property type="match status" value="1"/>
</dbReference>
<dbReference type="Pfam" id="PF14903">
    <property type="entry name" value="WG_beta_rep"/>
    <property type="match status" value="2"/>
</dbReference>
<gene>
    <name evidence="1" type="ORF">J9309_11610</name>
</gene>
<dbReference type="RefSeq" id="WP_230476046.1">
    <property type="nucleotide sequence ID" value="NZ_CP072842.1"/>
</dbReference>
<proteinExistence type="predicted"/>
<organism evidence="1 2">
    <name type="scientific">Faecalibacter bovis</name>
    <dbReference type="NCBI Taxonomy" id="2898187"/>
    <lineage>
        <taxon>Bacteria</taxon>
        <taxon>Pseudomonadati</taxon>
        <taxon>Bacteroidota</taxon>
        <taxon>Flavobacteriia</taxon>
        <taxon>Flavobacteriales</taxon>
        <taxon>Weeksellaceae</taxon>
        <taxon>Faecalibacter</taxon>
    </lineage>
</organism>
<dbReference type="PANTHER" id="PTHR37841:SF1">
    <property type="entry name" value="DUF3298 DOMAIN-CONTAINING PROTEIN"/>
    <property type="match status" value="1"/>
</dbReference>
<evidence type="ECO:0000313" key="2">
    <source>
        <dbReference type="Proteomes" id="UP000672011"/>
    </source>
</evidence>
<protein>
    <submittedName>
        <fullName evidence="1">WG repeat-containing protein</fullName>
    </submittedName>
</protein>
<keyword evidence="2" id="KW-1185">Reference proteome</keyword>
<name>A0ABX7XBX0_9FLAO</name>
<evidence type="ECO:0000313" key="1">
    <source>
        <dbReference type="EMBL" id="QTV05406.1"/>
    </source>
</evidence>
<dbReference type="Proteomes" id="UP000672011">
    <property type="component" value="Chromosome"/>
</dbReference>